<sequence length="73" mass="8435">MFQVSAYNAYKYVQSPFSQFCCLGCVVSFSLQRTTHKECMNSSDRLLRIKSQEFMELEIPVVTMVGIRHSDFA</sequence>
<proteinExistence type="predicted"/>
<comment type="caution">
    <text evidence="1">The sequence shown here is derived from an EMBL/GenBank/DDBJ whole genome shotgun (WGS) entry which is preliminary data.</text>
</comment>
<keyword evidence="2" id="KW-1185">Reference proteome</keyword>
<protein>
    <submittedName>
        <fullName evidence="1">Uncharacterized protein</fullName>
    </submittedName>
</protein>
<organism evidence="1 2">
    <name type="scientific">Eragrostis curvula</name>
    <name type="common">weeping love grass</name>
    <dbReference type="NCBI Taxonomy" id="38414"/>
    <lineage>
        <taxon>Eukaryota</taxon>
        <taxon>Viridiplantae</taxon>
        <taxon>Streptophyta</taxon>
        <taxon>Embryophyta</taxon>
        <taxon>Tracheophyta</taxon>
        <taxon>Spermatophyta</taxon>
        <taxon>Magnoliopsida</taxon>
        <taxon>Liliopsida</taxon>
        <taxon>Poales</taxon>
        <taxon>Poaceae</taxon>
        <taxon>PACMAD clade</taxon>
        <taxon>Chloridoideae</taxon>
        <taxon>Eragrostideae</taxon>
        <taxon>Eragrostidinae</taxon>
        <taxon>Eragrostis</taxon>
    </lineage>
</organism>
<dbReference type="Gramene" id="TVU24529">
    <property type="protein sequence ID" value="TVU24529"/>
    <property type="gene ID" value="EJB05_26971"/>
</dbReference>
<evidence type="ECO:0000313" key="2">
    <source>
        <dbReference type="Proteomes" id="UP000324897"/>
    </source>
</evidence>
<evidence type="ECO:0000313" key="1">
    <source>
        <dbReference type="EMBL" id="TVU24529.1"/>
    </source>
</evidence>
<accession>A0A5J9UL67</accession>
<dbReference type="EMBL" id="RWGY01000013">
    <property type="protein sequence ID" value="TVU24529.1"/>
    <property type="molecule type" value="Genomic_DNA"/>
</dbReference>
<reference evidence="1 2" key="1">
    <citation type="journal article" date="2019" name="Sci. Rep.">
        <title>A high-quality genome of Eragrostis curvula grass provides insights into Poaceae evolution and supports new strategies to enhance forage quality.</title>
        <authorList>
            <person name="Carballo J."/>
            <person name="Santos B.A.C.M."/>
            <person name="Zappacosta D."/>
            <person name="Garbus I."/>
            <person name="Selva J.P."/>
            <person name="Gallo C.A."/>
            <person name="Diaz A."/>
            <person name="Albertini E."/>
            <person name="Caccamo M."/>
            <person name="Echenique V."/>
        </authorList>
    </citation>
    <scope>NUCLEOTIDE SEQUENCE [LARGE SCALE GENOMIC DNA]</scope>
    <source>
        <strain evidence="2">cv. Victoria</strain>
        <tissue evidence="1">Leaf</tissue>
    </source>
</reference>
<dbReference type="AlphaFoldDB" id="A0A5J9UL67"/>
<gene>
    <name evidence="1" type="ORF">EJB05_26971</name>
</gene>
<dbReference type="Proteomes" id="UP000324897">
    <property type="component" value="Chromosome 2"/>
</dbReference>
<name>A0A5J9UL67_9POAL</name>